<feature type="modified residue" description="4-aspartylphosphate" evidence="3">
    <location>
        <position position="52"/>
    </location>
</feature>
<accession>A0A2N6K5L8</accession>
<sequence>MGTVLIVEDSLTDMQILIGCLQKGGISVIIAQTGEEAIATISRQKPDVILLDVVLPGCSGFEVCRELKGNADTNNIPIVLCSTKGGEMDKFWGMKQGASAYLTKPIDQEELVRTIKQFIKSSDS</sequence>
<dbReference type="SMART" id="SM00448">
    <property type="entry name" value="REC"/>
    <property type="match status" value="1"/>
</dbReference>
<evidence type="ECO:0000313" key="5">
    <source>
        <dbReference type="EMBL" id="PLZ91914.1"/>
    </source>
</evidence>
<evidence type="ECO:0000256" key="2">
    <source>
        <dbReference type="ARBA" id="ARBA00023012"/>
    </source>
</evidence>
<dbReference type="InterPro" id="IPR001789">
    <property type="entry name" value="Sig_transdc_resp-reg_receiver"/>
</dbReference>
<dbReference type="PANTHER" id="PTHR44591">
    <property type="entry name" value="STRESS RESPONSE REGULATOR PROTEIN 1"/>
    <property type="match status" value="1"/>
</dbReference>
<dbReference type="RefSeq" id="WP_016868867.1">
    <property type="nucleotide sequence ID" value="NZ_CAWNVR010000229.1"/>
</dbReference>
<protein>
    <submittedName>
        <fullName evidence="5">Response regulator</fullName>
    </submittedName>
</protein>
<comment type="caution">
    <text evidence="5">The sequence shown here is derived from an EMBL/GenBank/DDBJ whole genome shotgun (WGS) entry which is preliminary data.</text>
</comment>
<evidence type="ECO:0000256" key="1">
    <source>
        <dbReference type="ARBA" id="ARBA00022553"/>
    </source>
</evidence>
<dbReference type="Pfam" id="PF00072">
    <property type="entry name" value="Response_reg"/>
    <property type="match status" value="1"/>
</dbReference>
<name>A0A2N6K5L8_FISMU</name>
<evidence type="ECO:0000313" key="6">
    <source>
        <dbReference type="Proteomes" id="UP000235036"/>
    </source>
</evidence>
<dbReference type="AlphaFoldDB" id="A0A2N6K5L8"/>
<dbReference type="InterPro" id="IPR050595">
    <property type="entry name" value="Bact_response_regulator"/>
</dbReference>
<feature type="domain" description="Response regulatory" evidence="4">
    <location>
        <begin position="3"/>
        <end position="119"/>
    </location>
</feature>
<dbReference type="EMBL" id="NRQW01000148">
    <property type="protein sequence ID" value="PLZ91914.1"/>
    <property type="molecule type" value="Genomic_DNA"/>
</dbReference>
<keyword evidence="6" id="KW-1185">Reference proteome</keyword>
<gene>
    <name evidence="5" type="ORF">CEN44_07305</name>
</gene>
<dbReference type="Proteomes" id="UP000235036">
    <property type="component" value="Unassembled WGS sequence"/>
</dbReference>
<reference evidence="5 6" key="1">
    <citation type="submission" date="2017-08" db="EMBL/GenBank/DDBJ databases">
        <title>Genomes of Fischerella (Mastigocladus) sp. strains.</title>
        <authorList>
            <person name="Miller S.R."/>
        </authorList>
    </citation>
    <scope>NUCLEOTIDE SEQUENCE [LARGE SCALE GENOMIC DNA]</scope>
    <source>
        <strain evidence="5 6">CCMEE 5323</strain>
    </source>
</reference>
<proteinExistence type="predicted"/>
<evidence type="ECO:0000259" key="4">
    <source>
        <dbReference type="PROSITE" id="PS50110"/>
    </source>
</evidence>
<organism evidence="5 6">
    <name type="scientific">Fischerella muscicola CCMEE 5323</name>
    <dbReference type="NCBI Taxonomy" id="2019572"/>
    <lineage>
        <taxon>Bacteria</taxon>
        <taxon>Bacillati</taxon>
        <taxon>Cyanobacteriota</taxon>
        <taxon>Cyanophyceae</taxon>
        <taxon>Nostocales</taxon>
        <taxon>Hapalosiphonaceae</taxon>
        <taxon>Fischerella</taxon>
    </lineage>
</organism>
<dbReference type="SUPFAM" id="SSF52172">
    <property type="entry name" value="CheY-like"/>
    <property type="match status" value="1"/>
</dbReference>
<keyword evidence="2" id="KW-0902">Two-component regulatory system</keyword>
<evidence type="ECO:0000256" key="3">
    <source>
        <dbReference type="PROSITE-ProRule" id="PRU00169"/>
    </source>
</evidence>
<dbReference type="InterPro" id="IPR011006">
    <property type="entry name" value="CheY-like_superfamily"/>
</dbReference>
<dbReference type="GO" id="GO:0000160">
    <property type="term" value="P:phosphorelay signal transduction system"/>
    <property type="evidence" value="ECO:0007669"/>
    <property type="project" value="UniProtKB-KW"/>
</dbReference>
<dbReference type="PANTHER" id="PTHR44591:SF14">
    <property type="entry name" value="PROTEIN PILG"/>
    <property type="match status" value="1"/>
</dbReference>
<dbReference type="PROSITE" id="PS50110">
    <property type="entry name" value="RESPONSE_REGULATORY"/>
    <property type="match status" value="1"/>
</dbReference>
<dbReference type="Gene3D" id="3.40.50.2300">
    <property type="match status" value="1"/>
</dbReference>
<keyword evidence="1 3" id="KW-0597">Phosphoprotein</keyword>